<dbReference type="Gene3D" id="3.30.70.1530">
    <property type="entry name" value="Hypothetical protein rpa1041"/>
    <property type="match status" value="1"/>
</dbReference>
<gene>
    <name evidence="10" type="primary">prgK_3</name>
    <name evidence="10" type="ORF">NCTC13160_03869</name>
</gene>
<evidence type="ECO:0000256" key="7">
    <source>
        <dbReference type="ARBA" id="ARBA00023288"/>
    </source>
</evidence>
<dbReference type="Proteomes" id="UP000254573">
    <property type="component" value="Unassembled WGS sequence"/>
</dbReference>
<keyword evidence="8" id="KW-1133">Transmembrane helix</keyword>
<evidence type="ECO:0000256" key="5">
    <source>
        <dbReference type="ARBA" id="ARBA00023139"/>
    </source>
</evidence>
<dbReference type="InterPro" id="IPR003282">
    <property type="entry name" value="T3SS_SctJ"/>
</dbReference>
<dbReference type="EMBL" id="UGSG01000001">
    <property type="protein sequence ID" value="SUA80677.1"/>
    <property type="molecule type" value="Genomic_DNA"/>
</dbReference>
<organism evidence="10 11">
    <name type="scientific">Pandoraea pnomenusa</name>
    <dbReference type="NCBI Taxonomy" id="93220"/>
    <lineage>
        <taxon>Bacteria</taxon>
        <taxon>Pseudomonadati</taxon>
        <taxon>Pseudomonadota</taxon>
        <taxon>Betaproteobacteria</taxon>
        <taxon>Burkholderiales</taxon>
        <taxon>Burkholderiaceae</taxon>
        <taxon>Pandoraea</taxon>
    </lineage>
</organism>
<comment type="subcellular location">
    <subcellularLocation>
        <location evidence="1">Cell outer membrane</location>
        <topology evidence="1">Lipid-anchor</topology>
    </subcellularLocation>
</comment>
<keyword evidence="8" id="KW-0812">Transmembrane</keyword>
<dbReference type="KEGG" id="ppnm:LV28_19615"/>
<evidence type="ECO:0000256" key="1">
    <source>
        <dbReference type="ARBA" id="ARBA00004459"/>
    </source>
</evidence>
<dbReference type="PRINTS" id="PR01338">
    <property type="entry name" value="TYPE3OMKPROT"/>
</dbReference>
<evidence type="ECO:0000313" key="10">
    <source>
        <dbReference type="EMBL" id="SUA80677.1"/>
    </source>
</evidence>
<dbReference type="GO" id="GO:0009279">
    <property type="term" value="C:cell outer membrane"/>
    <property type="evidence" value="ECO:0007669"/>
    <property type="project" value="UniProtKB-SubCell"/>
</dbReference>
<dbReference type="InterPro" id="IPR006182">
    <property type="entry name" value="FliF_N_dom"/>
</dbReference>
<keyword evidence="7 8" id="KW-0449">Lipoprotein</keyword>
<dbReference type="AlphaFoldDB" id="A0A378YVV8"/>
<evidence type="ECO:0000256" key="2">
    <source>
        <dbReference type="ARBA" id="ARBA00009509"/>
    </source>
</evidence>
<dbReference type="InterPro" id="IPR043427">
    <property type="entry name" value="YscJ/FliF"/>
</dbReference>
<name>A0A378YVV8_9BURK</name>
<dbReference type="PANTHER" id="PTHR30046:SF2">
    <property type="entry name" value="YOP PROTEINS TRANSLOCATION LIPOPROTEIN J"/>
    <property type="match status" value="1"/>
</dbReference>
<dbReference type="Pfam" id="PF01514">
    <property type="entry name" value="YscJ_FliF"/>
    <property type="match status" value="1"/>
</dbReference>
<evidence type="ECO:0000256" key="8">
    <source>
        <dbReference type="RuleBase" id="RU364102"/>
    </source>
</evidence>
<evidence type="ECO:0000256" key="3">
    <source>
        <dbReference type="ARBA" id="ARBA00022729"/>
    </source>
</evidence>
<dbReference type="PANTHER" id="PTHR30046">
    <property type="entry name" value="FLAGELLAR M-RING PROTEIN"/>
    <property type="match status" value="1"/>
</dbReference>
<dbReference type="Gene3D" id="3.30.300.30">
    <property type="match status" value="1"/>
</dbReference>
<proteinExistence type="inferred from homology"/>
<accession>A0A378YVV8</accession>
<feature type="signal peptide" evidence="8">
    <location>
        <begin position="1"/>
        <end position="23"/>
    </location>
</feature>
<keyword evidence="3 8" id="KW-0732">Signal</keyword>
<feature type="transmembrane region" description="Helical" evidence="8">
    <location>
        <begin position="215"/>
        <end position="239"/>
    </location>
</feature>
<evidence type="ECO:0000259" key="9">
    <source>
        <dbReference type="Pfam" id="PF01514"/>
    </source>
</evidence>
<dbReference type="RefSeq" id="WP_023597373.1">
    <property type="nucleotide sequence ID" value="NZ_CP009553.3"/>
</dbReference>
<protein>
    <recommendedName>
        <fullName evidence="8">Lipoprotein</fullName>
    </recommendedName>
</protein>
<evidence type="ECO:0000256" key="6">
    <source>
        <dbReference type="ARBA" id="ARBA00023237"/>
    </source>
</evidence>
<sequence>MMSTAISRARLGAVALLLATAVACTSRVELLSALPENDANEILSTLLNAGINAEKRANKEGFTVNVDPSQVASAMSALHAQGLPRDPYVSIGQVFRKDGLISSPLEERARYLYALSQELAFTLTKIDGVLTARVHIVLPERIGKDEAVTPSSAAVFIKYRDDVAVDTLQPQLRKLVSNSIPGLSADKVSFILVPAAPITRTVTPAAQNASGTSGAMLALIAGLALVALASAGALTYVLIGRRWDRFLETLAARLPGRRAKSASAEAQ</sequence>
<reference evidence="10 11" key="1">
    <citation type="submission" date="2018-06" db="EMBL/GenBank/DDBJ databases">
        <authorList>
            <consortium name="Pathogen Informatics"/>
            <person name="Doyle S."/>
        </authorList>
    </citation>
    <scope>NUCLEOTIDE SEQUENCE [LARGE SCALE GENOMIC DNA]</scope>
    <source>
        <strain evidence="10 11">NCTC13160</strain>
    </source>
</reference>
<keyword evidence="6 8" id="KW-0998">Cell outer membrane</keyword>
<comment type="similarity">
    <text evidence="2 8">Belongs to the YscJ lipoprotein family.</text>
</comment>
<evidence type="ECO:0000256" key="4">
    <source>
        <dbReference type="ARBA" id="ARBA00023136"/>
    </source>
</evidence>
<keyword evidence="4 8" id="KW-0472">Membrane</keyword>
<dbReference type="InterPro" id="IPR045851">
    <property type="entry name" value="AMP-bd_C_sf"/>
</dbReference>
<feature type="domain" description="Flagellar M-ring N-terminal" evidence="9">
    <location>
        <begin position="26"/>
        <end position="189"/>
    </location>
</feature>
<dbReference type="NCBIfam" id="TIGR02544">
    <property type="entry name" value="III_secr_YscJ"/>
    <property type="match status" value="1"/>
</dbReference>
<evidence type="ECO:0000313" key="11">
    <source>
        <dbReference type="Proteomes" id="UP000254573"/>
    </source>
</evidence>
<feature type="chain" id="PRO_5016485057" description="Lipoprotein" evidence="8">
    <location>
        <begin position="24"/>
        <end position="267"/>
    </location>
</feature>
<dbReference type="GO" id="GO:0009306">
    <property type="term" value="P:protein secretion"/>
    <property type="evidence" value="ECO:0007669"/>
    <property type="project" value="InterPro"/>
</dbReference>
<keyword evidence="5 8" id="KW-0564">Palmitate</keyword>